<dbReference type="EMBL" id="JACHHJ010000006">
    <property type="protein sequence ID" value="MBB6451361.1"/>
    <property type="molecule type" value="Genomic_DNA"/>
</dbReference>
<keyword evidence="4 12" id="KW-0479">Metal-binding</keyword>
<feature type="domain" description="Amidohydrolase-related" evidence="13">
    <location>
        <begin position="58"/>
        <end position="386"/>
    </location>
</feature>
<dbReference type="SUPFAM" id="SSF51338">
    <property type="entry name" value="Composite domain of metallo-dependent hydrolases"/>
    <property type="match status" value="1"/>
</dbReference>
<dbReference type="FunFam" id="3.20.20.140:FF:000004">
    <property type="entry name" value="N-acetylglucosamine-6-phosphate deacetylase"/>
    <property type="match status" value="1"/>
</dbReference>
<evidence type="ECO:0000259" key="13">
    <source>
        <dbReference type="Pfam" id="PF01979"/>
    </source>
</evidence>
<evidence type="ECO:0000256" key="4">
    <source>
        <dbReference type="ARBA" id="ARBA00022723"/>
    </source>
</evidence>
<dbReference type="AlphaFoldDB" id="A0A841PXF0"/>
<dbReference type="Pfam" id="PF01979">
    <property type="entry name" value="Amidohydro_1"/>
    <property type="match status" value="1"/>
</dbReference>
<dbReference type="Gene3D" id="2.30.40.10">
    <property type="entry name" value="Urease, subunit C, domain 1"/>
    <property type="match status" value="1"/>
</dbReference>
<feature type="active site" description="Proton donor/acceptor" evidence="10">
    <location>
        <position position="281"/>
    </location>
</feature>
<keyword evidence="5 9" id="KW-0378">Hydrolase</keyword>
<dbReference type="GO" id="GO:0006046">
    <property type="term" value="P:N-acetylglucosamine catabolic process"/>
    <property type="evidence" value="ECO:0007669"/>
    <property type="project" value="TreeGrafter"/>
</dbReference>
<comment type="cofactor">
    <cofactor evidence="12">
        <name>a divalent metal cation</name>
        <dbReference type="ChEBI" id="CHEBI:60240"/>
    </cofactor>
    <text evidence="12">Binds 1 divalent metal cation per subunit.</text>
</comment>
<feature type="binding site" evidence="11">
    <location>
        <position position="147"/>
    </location>
    <ligand>
        <name>substrate</name>
    </ligand>
</feature>
<dbReference type="PIRSF" id="PIRSF038994">
    <property type="entry name" value="NagA"/>
    <property type="match status" value="1"/>
</dbReference>
<sequence length="393" mass="42709">MDGAETMILYGMKVVTRDRTIKNGYLLMESGKIKSVGANLAENDYPGVKRIRYDKDDIAIPGFIDIHIHGGYGVDVMDAEQGVFETLGRQLPSEGTTSYLATTITQAEDQTKRALEHAAFFQGDSGQAELLGIHLEGPFINVKRKGAQPQEHLQNGDVEKFQMFQEASDQNILISTYAPEIPGGDALTKHFNETGVIPSIGHSDATQTEVEDAVKAGAKHVTHLFNGMRGFHHREPGVVGTAFSTESLMTELIVDGLHSVPAAVVAAYRAIGAQNLMLITDSMRAKGLQDGTYDLGGQGVTVENGQAVLADGTLAGSIATMETCFCRMHQFTDAPLHELVKMTSANQAETLGVSERKGAIQPGMDADIVLLNNRWKVKNTWCRGQLAYEDKEW</sequence>
<evidence type="ECO:0000256" key="7">
    <source>
        <dbReference type="ARBA" id="ARBA00047647"/>
    </source>
</evidence>
<dbReference type="InterPro" id="IPR032466">
    <property type="entry name" value="Metal_Hydrolase"/>
</dbReference>
<evidence type="ECO:0000256" key="3">
    <source>
        <dbReference type="ARBA" id="ARBA00018029"/>
    </source>
</evidence>
<evidence type="ECO:0000313" key="15">
    <source>
        <dbReference type="Proteomes" id="UP000568839"/>
    </source>
</evidence>
<feature type="binding site" evidence="12">
    <location>
        <position position="202"/>
    </location>
    <ligand>
        <name>Zn(2+)</name>
        <dbReference type="ChEBI" id="CHEBI:29105"/>
    </ligand>
</feature>
<feature type="binding site" evidence="11">
    <location>
        <begin position="226"/>
        <end position="227"/>
    </location>
    <ligand>
        <name>substrate</name>
    </ligand>
</feature>
<dbReference type="SUPFAM" id="SSF51556">
    <property type="entry name" value="Metallo-dependent hydrolases"/>
    <property type="match status" value="1"/>
</dbReference>
<dbReference type="Gene3D" id="3.20.20.140">
    <property type="entry name" value="Metal-dependent hydrolases"/>
    <property type="match status" value="1"/>
</dbReference>
<feature type="binding site" evidence="12">
    <location>
        <position position="136"/>
    </location>
    <ligand>
        <name>Zn(2+)</name>
        <dbReference type="ChEBI" id="CHEBI:29105"/>
    </ligand>
</feature>
<feature type="binding site" evidence="11">
    <location>
        <begin position="314"/>
        <end position="316"/>
    </location>
    <ligand>
        <name>substrate</name>
    </ligand>
</feature>
<dbReference type="Proteomes" id="UP000568839">
    <property type="component" value="Unassembled WGS sequence"/>
</dbReference>
<dbReference type="EC" id="3.5.1.25" evidence="2"/>
<dbReference type="InterPro" id="IPR006680">
    <property type="entry name" value="Amidohydro-rel"/>
</dbReference>
<evidence type="ECO:0000256" key="11">
    <source>
        <dbReference type="PIRSR" id="PIRSR038994-2"/>
    </source>
</evidence>
<evidence type="ECO:0000256" key="10">
    <source>
        <dbReference type="PIRSR" id="PIRSR038994-1"/>
    </source>
</evidence>
<dbReference type="InterPro" id="IPR003764">
    <property type="entry name" value="GlcNAc_6-P_deAcase"/>
</dbReference>
<feature type="binding site" evidence="12">
    <location>
        <position position="223"/>
    </location>
    <ligand>
        <name>Zn(2+)</name>
        <dbReference type="ChEBI" id="CHEBI:29105"/>
    </ligand>
</feature>
<protein>
    <recommendedName>
        <fullName evidence="3">N-acetylglucosamine-6-phosphate deacetylase</fullName>
        <ecNumber evidence="2">3.5.1.25</ecNumber>
    </recommendedName>
</protein>
<evidence type="ECO:0000256" key="1">
    <source>
        <dbReference type="ARBA" id="ARBA00010716"/>
    </source>
</evidence>
<evidence type="ECO:0000256" key="2">
    <source>
        <dbReference type="ARBA" id="ARBA00011899"/>
    </source>
</evidence>
<evidence type="ECO:0000256" key="9">
    <source>
        <dbReference type="PIRNR" id="PIRNR038994"/>
    </source>
</evidence>
<evidence type="ECO:0000256" key="6">
    <source>
        <dbReference type="ARBA" id="ARBA00023277"/>
    </source>
</evidence>
<reference evidence="14 15" key="1">
    <citation type="submission" date="2020-08" db="EMBL/GenBank/DDBJ databases">
        <title>Genomic Encyclopedia of Type Strains, Phase IV (KMG-IV): sequencing the most valuable type-strain genomes for metagenomic binning, comparative biology and taxonomic classification.</title>
        <authorList>
            <person name="Goeker M."/>
        </authorList>
    </citation>
    <scope>NUCLEOTIDE SEQUENCE [LARGE SCALE GENOMIC DNA]</scope>
    <source>
        <strain evidence="14 15">DSM 21769</strain>
    </source>
</reference>
<dbReference type="PANTHER" id="PTHR11113">
    <property type="entry name" value="N-ACETYLGLUCOSAMINE-6-PHOSPHATE DEACETYLASE"/>
    <property type="match status" value="1"/>
</dbReference>
<gene>
    <name evidence="14" type="ORF">HNR44_003368</name>
</gene>
<proteinExistence type="inferred from homology"/>
<accession>A0A841PXF0</accession>
<comment type="similarity">
    <text evidence="1 9">Belongs to the metallo-dependent hydrolases superfamily. NagA family.</text>
</comment>
<organism evidence="14 15">
    <name type="scientific">Geomicrobium halophilum</name>
    <dbReference type="NCBI Taxonomy" id="549000"/>
    <lineage>
        <taxon>Bacteria</taxon>
        <taxon>Bacillati</taxon>
        <taxon>Bacillota</taxon>
        <taxon>Bacilli</taxon>
        <taxon>Bacillales</taxon>
        <taxon>Geomicrobium</taxon>
    </lineage>
</organism>
<dbReference type="NCBIfam" id="TIGR00221">
    <property type="entry name" value="nagA"/>
    <property type="match status" value="1"/>
</dbReference>
<comment type="catalytic activity">
    <reaction evidence="7">
        <text>N-acetyl-D-glucosamine 6-phosphate + H2O = D-glucosamine 6-phosphate + acetate</text>
        <dbReference type="Rhea" id="RHEA:22936"/>
        <dbReference type="ChEBI" id="CHEBI:15377"/>
        <dbReference type="ChEBI" id="CHEBI:30089"/>
        <dbReference type="ChEBI" id="CHEBI:57513"/>
        <dbReference type="ChEBI" id="CHEBI:58725"/>
        <dbReference type="EC" id="3.5.1.25"/>
    </reaction>
</comment>
<feature type="binding site" evidence="11">
    <location>
        <position position="258"/>
    </location>
    <ligand>
        <name>substrate</name>
    </ligand>
</feature>
<dbReference type="GO" id="GO:0008448">
    <property type="term" value="F:N-acetylglucosamine-6-phosphate deacetylase activity"/>
    <property type="evidence" value="ECO:0007669"/>
    <property type="project" value="UniProtKB-EC"/>
</dbReference>
<dbReference type="PANTHER" id="PTHR11113:SF14">
    <property type="entry name" value="N-ACETYLGLUCOSAMINE-6-PHOSPHATE DEACETYLASE"/>
    <property type="match status" value="1"/>
</dbReference>
<keyword evidence="15" id="KW-1185">Reference proteome</keyword>
<evidence type="ECO:0000313" key="14">
    <source>
        <dbReference type="EMBL" id="MBB6451361.1"/>
    </source>
</evidence>
<comment type="caution">
    <text evidence="14">The sequence shown here is derived from an EMBL/GenBank/DDBJ whole genome shotgun (WGS) entry which is preliminary data.</text>
</comment>
<evidence type="ECO:0000256" key="8">
    <source>
        <dbReference type="ARBA" id="ARBA00060590"/>
    </source>
</evidence>
<evidence type="ECO:0000256" key="5">
    <source>
        <dbReference type="ARBA" id="ARBA00022801"/>
    </source>
</evidence>
<dbReference type="InterPro" id="IPR011059">
    <property type="entry name" value="Metal-dep_hydrolase_composite"/>
</dbReference>
<keyword evidence="6 9" id="KW-0119">Carbohydrate metabolism</keyword>
<feature type="binding site" evidence="11">
    <location>
        <position position="234"/>
    </location>
    <ligand>
        <name>substrate</name>
    </ligand>
</feature>
<comment type="pathway">
    <text evidence="8">Amino-sugar metabolism; N-acetylneuraminate degradation; D-fructose 6-phosphate from N-acetylneuraminate: step 4/5.</text>
</comment>
<dbReference type="RefSeq" id="WP_184405442.1">
    <property type="nucleotide sequence ID" value="NZ_JACHHJ010000006.1"/>
</dbReference>
<name>A0A841PXF0_9BACL</name>
<dbReference type="CDD" id="cd00854">
    <property type="entry name" value="NagA"/>
    <property type="match status" value="1"/>
</dbReference>
<evidence type="ECO:0000256" key="12">
    <source>
        <dbReference type="PIRSR" id="PIRSR038994-3"/>
    </source>
</evidence>
<dbReference type="GO" id="GO:0046872">
    <property type="term" value="F:metal ion binding"/>
    <property type="evidence" value="ECO:0007669"/>
    <property type="project" value="UniProtKB-KW"/>
</dbReference>